<accession>A0A1W0WKH1</accession>
<comment type="caution">
    <text evidence="3">The sequence shown here is derived from an EMBL/GenBank/DDBJ whole genome shotgun (WGS) entry which is preliminary data.</text>
</comment>
<dbReference type="AlphaFoldDB" id="A0A1W0WKH1"/>
<keyword evidence="1" id="KW-0418">Kinase</keyword>
<organism evidence="3 4">
    <name type="scientific">Hypsibius exemplaris</name>
    <name type="common">Freshwater tardigrade</name>
    <dbReference type="NCBI Taxonomy" id="2072580"/>
    <lineage>
        <taxon>Eukaryota</taxon>
        <taxon>Metazoa</taxon>
        <taxon>Ecdysozoa</taxon>
        <taxon>Tardigrada</taxon>
        <taxon>Eutardigrada</taxon>
        <taxon>Parachela</taxon>
        <taxon>Hypsibioidea</taxon>
        <taxon>Hypsibiidae</taxon>
        <taxon>Hypsibius</taxon>
    </lineage>
</organism>
<evidence type="ECO:0000313" key="4">
    <source>
        <dbReference type="Proteomes" id="UP000192578"/>
    </source>
</evidence>
<dbReference type="EMBL" id="MTYJ01000085">
    <property type="protein sequence ID" value="OQV15679.1"/>
    <property type="molecule type" value="Genomic_DNA"/>
</dbReference>
<dbReference type="EC" id="2.7.11.1" evidence="1"/>
<evidence type="ECO:0000259" key="2">
    <source>
        <dbReference type="SMART" id="SM01346"/>
    </source>
</evidence>
<dbReference type="GO" id="GO:0005524">
    <property type="term" value="F:ATP binding"/>
    <property type="evidence" value="ECO:0007669"/>
    <property type="project" value="UniProtKB-KW"/>
</dbReference>
<feature type="domain" description="Serine/threonine-protein kinase mTOR" evidence="2">
    <location>
        <begin position="116"/>
        <end position="226"/>
    </location>
</feature>
<dbReference type="InterPro" id="IPR024585">
    <property type="entry name" value="mTOR_dom"/>
</dbReference>
<dbReference type="OrthoDB" id="616263at2759"/>
<keyword evidence="1" id="KW-0723">Serine/threonine-protein kinase</keyword>
<dbReference type="InterPro" id="IPR003151">
    <property type="entry name" value="PIK-rel_kinase_FAT"/>
</dbReference>
<evidence type="ECO:0000313" key="3">
    <source>
        <dbReference type="EMBL" id="OQV15679.1"/>
    </source>
</evidence>
<name>A0A1W0WKH1_HYPEX</name>
<dbReference type="Pfam" id="PF02259">
    <property type="entry name" value="FAT"/>
    <property type="match status" value="1"/>
</dbReference>
<proteinExistence type="inferred from homology"/>
<evidence type="ECO:0000256" key="1">
    <source>
        <dbReference type="RuleBase" id="RU364109"/>
    </source>
</evidence>
<reference evidence="4" key="1">
    <citation type="submission" date="2017-01" db="EMBL/GenBank/DDBJ databases">
        <title>Comparative genomics of anhydrobiosis in the tardigrade Hypsibius dujardini.</title>
        <authorList>
            <person name="Yoshida Y."/>
            <person name="Koutsovoulos G."/>
            <person name="Laetsch D."/>
            <person name="Stevens L."/>
            <person name="Kumar S."/>
            <person name="Horikawa D."/>
            <person name="Ishino K."/>
            <person name="Komine S."/>
            <person name="Tomita M."/>
            <person name="Blaxter M."/>
            <person name="Arakawa K."/>
        </authorList>
    </citation>
    <scope>NUCLEOTIDE SEQUENCE [LARGE SCALE GENOMIC DNA]</scope>
    <source>
        <strain evidence="4">Z151</strain>
    </source>
</reference>
<dbReference type="Pfam" id="PF11865">
    <property type="entry name" value="mTOR_dom"/>
    <property type="match status" value="1"/>
</dbReference>
<keyword evidence="1" id="KW-0808">Transferase</keyword>
<keyword evidence="1" id="KW-0547">Nucleotide-binding</keyword>
<comment type="catalytic activity">
    <reaction evidence="1">
        <text>L-threonyl-[protein] + ATP = O-phospho-L-threonyl-[protein] + ADP + H(+)</text>
        <dbReference type="Rhea" id="RHEA:46608"/>
        <dbReference type="Rhea" id="RHEA-COMP:11060"/>
        <dbReference type="Rhea" id="RHEA-COMP:11605"/>
        <dbReference type="ChEBI" id="CHEBI:15378"/>
        <dbReference type="ChEBI" id="CHEBI:30013"/>
        <dbReference type="ChEBI" id="CHEBI:30616"/>
        <dbReference type="ChEBI" id="CHEBI:61977"/>
        <dbReference type="ChEBI" id="CHEBI:456216"/>
        <dbReference type="EC" id="2.7.11.1"/>
    </reaction>
</comment>
<comment type="similarity">
    <text evidence="1">Belongs to the PI3/PI4-kinase family.</text>
</comment>
<dbReference type="GO" id="GO:0003676">
    <property type="term" value="F:nucleic acid binding"/>
    <property type="evidence" value="ECO:0007669"/>
    <property type="project" value="InterPro"/>
</dbReference>
<gene>
    <name evidence="3" type="ORF">BV898_10155</name>
</gene>
<dbReference type="GO" id="GO:0004674">
    <property type="term" value="F:protein serine/threonine kinase activity"/>
    <property type="evidence" value="ECO:0007669"/>
    <property type="project" value="UniProtKB-KW"/>
</dbReference>
<dbReference type="Gene3D" id="3.30.420.10">
    <property type="entry name" value="Ribonuclease H-like superfamily/Ribonuclease H"/>
    <property type="match status" value="1"/>
</dbReference>
<dbReference type="InterPro" id="IPR036397">
    <property type="entry name" value="RNaseH_sf"/>
</dbReference>
<keyword evidence="4" id="KW-1185">Reference proteome</keyword>
<protein>
    <recommendedName>
        <fullName evidence="1">Serine/threonine-protein kinase TOR</fullName>
        <ecNumber evidence="1">2.7.11.1</ecNumber>
    </recommendedName>
</protein>
<dbReference type="SMART" id="SM01346">
    <property type="entry name" value="DUF3385"/>
    <property type="match status" value="1"/>
</dbReference>
<keyword evidence="1" id="KW-0067">ATP-binding</keyword>
<dbReference type="Proteomes" id="UP000192578">
    <property type="component" value="Unassembled WGS sequence"/>
</dbReference>
<sequence>MDNAGARVKDTVVNWLQDHKIKFITKEEWMSYSPDLFSMNYGVNSIFKRRCHRHKPKNMAELVAEWKDFSLGHCRNILKAWPKPVKTMTEMILRHLPNAKWHYMDAWQIGENTGCAIELYNKFPMLLEVLICFLKNEQSPTLFRETMRVLGLLGALDPYVHKVNLGVIETGADASSPSWASLNPLPQLTAPQEDMRVWLKFANLCRKSNHMALAQRVLGNLLGYDQR</sequence>